<evidence type="ECO:0000313" key="3">
    <source>
        <dbReference type="Proteomes" id="UP001149165"/>
    </source>
</evidence>
<feature type="compositionally biased region" description="Polar residues" evidence="1">
    <location>
        <begin position="75"/>
        <end position="88"/>
    </location>
</feature>
<dbReference type="OrthoDB" id="3800761at2759"/>
<reference evidence="2" key="1">
    <citation type="submission" date="2022-11" db="EMBL/GenBank/DDBJ databases">
        <authorList>
            <person name="Petersen C."/>
        </authorList>
    </citation>
    <scope>NUCLEOTIDE SEQUENCE</scope>
    <source>
        <strain evidence="2">IBT 30069</strain>
    </source>
</reference>
<name>A0A9W9EVP3_9EURO</name>
<protein>
    <submittedName>
        <fullName evidence="2">Uncharacterized protein</fullName>
    </submittedName>
</protein>
<dbReference type="AlphaFoldDB" id="A0A9W9EVP3"/>
<gene>
    <name evidence="2" type="ORF">N7456_012347</name>
</gene>
<dbReference type="EMBL" id="JAPQKH010000007">
    <property type="protein sequence ID" value="KAJ5088731.1"/>
    <property type="molecule type" value="Genomic_DNA"/>
</dbReference>
<reference evidence="2" key="2">
    <citation type="journal article" date="2023" name="IMA Fungus">
        <title>Comparative genomic study of the Penicillium genus elucidates a diverse pangenome and 15 lateral gene transfer events.</title>
        <authorList>
            <person name="Petersen C."/>
            <person name="Sorensen T."/>
            <person name="Nielsen M.R."/>
            <person name="Sondergaard T.E."/>
            <person name="Sorensen J.L."/>
            <person name="Fitzpatrick D.A."/>
            <person name="Frisvad J.C."/>
            <person name="Nielsen K.L."/>
        </authorList>
    </citation>
    <scope>NUCLEOTIDE SEQUENCE</scope>
    <source>
        <strain evidence="2">IBT 30069</strain>
    </source>
</reference>
<keyword evidence="3" id="KW-1185">Reference proteome</keyword>
<organism evidence="2 3">
    <name type="scientific">Penicillium angulare</name>
    <dbReference type="NCBI Taxonomy" id="116970"/>
    <lineage>
        <taxon>Eukaryota</taxon>
        <taxon>Fungi</taxon>
        <taxon>Dikarya</taxon>
        <taxon>Ascomycota</taxon>
        <taxon>Pezizomycotina</taxon>
        <taxon>Eurotiomycetes</taxon>
        <taxon>Eurotiomycetidae</taxon>
        <taxon>Eurotiales</taxon>
        <taxon>Aspergillaceae</taxon>
        <taxon>Penicillium</taxon>
    </lineage>
</organism>
<proteinExistence type="predicted"/>
<feature type="region of interest" description="Disordered" evidence="1">
    <location>
        <begin position="58"/>
        <end position="162"/>
    </location>
</feature>
<comment type="caution">
    <text evidence="2">The sequence shown here is derived from an EMBL/GenBank/DDBJ whole genome shotgun (WGS) entry which is preliminary data.</text>
</comment>
<dbReference type="Proteomes" id="UP001149165">
    <property type="component" value="Unassembled WGS sequence"/>
</dbReference>
<accession>A0A9W9EVP3</accession>
<sequence>MVPKKWHGEPIYAIRRDMTILGTPQIRLLPEETRNQLIKLQELYFIDDPRGYTDALFTNYLATPPSPPKDDQSDTHNSFVSSSAQESRSPSKRHGSDHPNDDENEGQSLPKRQRTECSLLQRPLGIQSYPPSQTDSHDHIDQWLSDCRNQNERTTHSIPSAV</sequence>
<evidence type="ECO:0000313" key="2">
    <source>
        <dbReference type="EMBL" id="KAJ5088731.1"/>
    </source>
</evidence>
<evidence type="ECO:0000256" key="1">
    <source>
        <dbReference type="SAM" id="MobiDB-lite"/>
    </source>
</evidence>